<gene>
    <name evidence="2" type="ORF">E2C01_011589</name>
</gene>
<reference evidence="2 3" key="1">
    <citation type="submission" date="2019-05" db="EMBL/GenBank/DDBJ databases">
        <title>Another draft genome of Portunus trituberculatus and its Hox gene families provides insights of decapod evolution.</title>
        <authorList>
            <person name="Jeong J.-H."/>
            <person name="Song I."/>
            <person name="Kim S."/>
            <person name="Choi T."/>
            <person name="Kim D."/>
            <person name="Ryu S."/>
            <person name="Kim W."/>
        </authorList>
    </citation>
    <scope>NUCLEOTIDE SEQUENCE [LARGE SCALE GENOMIC DNA]</scope>
    <source>
        <tissue evidence="2">Muscle</tissue>
    </source>
</reference>
<feature type="region of interest" description="Disordered" evidence="1">
    <location>
        <begin position="214"/>
        <end position="247"/>
    </location>
</feature>
<organism evidence="2 3">
    <name type="scientific">Portunus trituberculatus</name>
    <name type="common">Swimming crab</name>
    <name type="synonym">Neptunus trituberculatus</name>
    <dbReference type="NCBI Taxonomy" id="210409"/>
    <lineage>
        <taxon>Eukaryota</taxon>
        <taxon>Metazoa</taxon>
        <taxon>Ecdysozoa</taxon>
        <taxon>Arthropoda</taxon>
        <taxon>Crustacea</taxon>
        <taxon>Multicrustacea</taxon>
        <taxon>Malacostraca</taxon>
        <taxon>Eumalacostraca</taxon>
        <taxon>Eucarida</taxon>
        <taxon>Decapoda</taxon>
        <taxon>Pleocyemata</taxon>
        <taxon>Brachyura</taxon>
        <taxon>Eubrachyura</taxon>
        <taxon>Portunoidea</taxon>
        <taxon>Portunidae</taxon>
        <taxon>Portuninae</taxon>
        <taxon>Portunus</taxon>
    </lineage>
</organism>
<feature type="compositionally biased region" description="Pro residues" evidence="1">
    <location>
        <begin position="29"/>
        <end position="46"/>
    </location>
</feature>
<protein>
    <submittedName>
        <fullName evidence="2">Uncharacterized protein</fullName>
    </submittedName>
</protein>
<dbReference type="EMBL" id="VSRR010000703">
    <property type="protein sequence ID" value="MPC18693.1"/>
    <property type="molecule type" value="Genomic_DNA"/>
</dbReference>
<dbReference type="AlphaFoldDB" id="A0A5B7DBQ2"/>
<name>A0A5B7DBQ2_PORTR</name>
<accession>A0A5B7DBQ2</accession>
<sequence>MLDIPTGATLPLGIDRSLNGSYPSCNPPPLLALPIPPPPPQPPSQPPDSVTLGRRWKHSQATSSHLRGGLSDTCRASRVAQENQGSIRVALSTLSCIFRPRLGQVAAPGSTRCERGSPLPLLTLRPVRIPTSTAVLLTRAARAAVSSGASLGNTNTGVRCTGLRVWFRADKTTFVKETPDLTNYTPSLPSSLPRSIPSSLPSLHLCPPLYTSATTATNTTTTTTTTNTTTTTTTTTSSSSSSSSSSSFNLLIQPRSEYFLTLFSTTVTVREP</sequence>
<feature type="region of interest" description="Disordered" evidence="1">
    <location>
        <begin position="29"/>
        <end position="70"/>
    </location>
</feature>
<evidence type="ECO:0000313" key="3">
    <source>
        <dbReference type="Proteomes" id="UP000324222"/>
    </source>
</evidence>
<evidence type="ECO:0000256" key="1">
    <source>
        <dbReference type="SAM" id="MobiDB-lite"/>
    </source>
</evidence>
<dbReference type="Proteomes" id="UP000324222">
    <property type="component" value="Unassembled WGS sequence"/>
</dbReference>
<proteinExistence type="predicted"/>
<keyword evidence="3" id="KW-1185">Reference proteome</keyword>
<comment type="caution">
    <text evidence="2">The sequence shown here is derived from an EMBL/GenBank/DDBJ whole genome shotgun (WGS) entry which is preliminary data.</text>
</comment>
<evidence type="ECO:0000313" key="2">
    <source>
        <dbReference type="EMBL" id="MPC18693.1"/>
    </source>
</evidence>